<keyword evidence="2" id="KW-0479">Metal-binding</keyword>
<dbReference type="Pfam" id="PF03328">
    <property type="entry name" value="HpcH_HpaI"/>
    <property type="match status" value="1"/>
</dbReference>
<evidence type="ECO:0000256" key="1">
    <source>
        <dbReference type="ARBA" id="ARBA00005568"/>
    </source>
</evidence>
<dbReference type="RefSeq" id="WP_151510139.1">
    <property type="nucleotide sequence ID" value="NZ_VYUA01000007.1"/>
</dbReference>
<dbReference type="SUPFAM" id="SSF51621">
    <property type="entry name" value="Phosphoenolpyruvate/pyruvate domain"/>
    <property type="match status" value="1"/>
</dbReference>
<dbReference type="PANTHER" id="PTHR30502">
    <property type="entry name" value="2-KETO-3-DEOXY-L-RHAMNONATE ALDOLASE"/>
    <property type="match status" value="1"/>
</dbReference>
<dbReference type="AlphaFoldDB" id="A0A5N5EP67"/>
<dbReference type="InterPro" id="IPR050251">
    <property type="entry name" value="HpcH-HpaI_aldolase"/>
</dbReference>
<proteinExistence type="inferred from homology"/>
<keyword evidence="3" id="KW-0456">Lyase</keyword>
<comment type="caution">
    <text evidence="5">The sequence shown here is derived from an EMBL/GenBank/DDBJ whole genome shotgun (WGS) entry which is preliminary data.</text>
</comment>
<evidence type="ECO:0000313" key="5">
    <source>
        <dbReference type="EMBL" id="KAB2592587.1"/>
    </source>
</evidence>
<dbReference type="PANTHER" id="PTHR30502:SF0">
    <property type="entry name" value="PHOSPHOENOLPYRUVATE CARBOXYLASE FAMILY PROTEIN"/>
    <property type="match status" value="1"/>
</dbReference>
<evidence type="ECO:0000313" key="6">
    <source>
        <dbReference type="Proteomes" id="UP000326907"/>
    </source>
</evidence>
<evidence type="ECO:0000259" key="4">
    <source>
        <dbReference type="Pfam" id="PF03328"/>
    </source>
</evidence>
<organism evidence="5 6">
    <name type="scientific">Streptomyces arboris</name>
    <dbReference type="NCBI Taxonomy" id="2600619"/>
    <lineage>
        <taxon>Bacteria</taxon>
        <taxon>Bacillati</taxon>
        <taxon>Actinomycetota</taxon>
        <taxon>Actinomycetes</taxon>
        <taxon>Kitasatosporales</taxon>
        <taxon>Streptomycetaceae</taxon>
        <taxon>Streptomyces</taxon>
    </lineage>
</organism>
<dbReference type="GO" id="GO:0016832">
    <property type="term" value="F:aldehyde-lyase activity"/>
    <property type="evidence" value="ECO:0007669"/>
    <property type="project" value="TreeGrafter"/>
</dbReference>
<protein>
    <submittedName>
        <fullName evidence="5">2,4-dihydroxyhept-2-ene-1,7-dioic acid aldolase</fullName>
    </submittedName>
</protein>
<dbReference type="GO" id="GO:0005737">
    <property type="term" value="C:cytoplasm"/>
    <property type="evidence" value="ECO:0007669"/>
    <property type="project" value="TreeGrafter"/>
</dbReference>
<reference evidence="5 6" key="1">
    <citation type="submission" date="2019-09" db="EMBL/GenBank/DDBJ databases">
        <authorList>
            <person name="Liu P."/>
        </authorList>
    </citation>
    <scope>NUCLEOTIDE SEQUENCE [LARGE SCALE GENOMIC DNA]</scope>
    <source>
        <strain evidence="5 6">TRM68085</strain>
    </source>
</reference>
<accession>A0A5N5EP67</accession>
<dbReference type="Gene3D" id="3.20.20.60">
    <property type="entry name" value="Phosphoenolpyruvate-binding domains"/>
    <property type="match status" value="1"/>
</dbReference>
<feature type="domain" description="HpcH/HpaI aldolase/citrate lyase" evidence="4">
    <location>
        <begin position="15"/>
        <end position="207"/>
    </location>
</feature>
<dbReference type="EMBL" id="VYUA01000007">
    <property type="protein sequence ID" value="KAB2592587.1"/>
    <property type="molecule type" value="Genomic_DNA"/>
</dbReference>
<gene>
    <name evidence="5" type="ORF">F5983_10945</name>
</gene>
<evidence type="ECO:0000256" key="2">
    <source>
        <dbReference type="ARBA" id="ARBA00022723"/>
    </source>
</evidence>
<dbReference type="Proteomes" id="UP000326907">
    <property type="component" value="Unassembled WGS sequence"/>
</dbReference>
<sequence length="258" mass="26665">MNGFPRLPGDRAALGTWVKLPALESVELMAEAGLDLVVIDLEHSPLSIETASALVSVALGRGLIPFVRVPDHSPSWIQRCLDLGALGIVVPHVDSLEEAVAVQRASRFEPRGRRGMGPTTRAGAWNLRGPQEYLAGGDDACVVIQIESAAGLAALPEILEHEAADGVLLGAADLSMSLGVAMDDPQVAAYMHTALEQCLTHGVPCAVATGAHAATAARLAERGFGLVLASNDASLLGASARALVHAVRDETEGPVAGT</sequence>
<dbReference type="InterPro" id="IPR015813">
    <property type="entry name" value="Pyrv/PenolPyrv_kinase-like_dom"/>
</dbReference>
<dbReference type="GO" id="GO:0046872">
    <property type="term" value="F:metal ion binding"/>
    <property type="evidence" value="ECO:0007669"/>
    <property type="project" value="UniProtKB-KW"/>
</dbReference>
<dbReference type="InterPro" id="IPR040442">
    <property type="entry name" value="Pyrv_kinase-like_dom_sf"/>
</dbReference>
<evidence type="ECO:0000256" key="3">
    <source>
        <dbReference type="ARBA" id="ARBA00023239"/>
    </source>
</evidence>
<name>A0A5N5EP67_9ACTN</name>
<dbReference type="InterPro" id="IPR005000">
    <property type="entry name" value="Aldolase/citrate-lyase_domain"/>
</dbReference>
<keyword evidence="6" id="KW-1185">Reference proteome</keyword>
<comment type="similarity">
    <text evidence="1">Belongs to the HpcH/HpaI aldolase family.</text>
</comment>